<dbReference type="Pfam" id="PF00982">
    <property type="entry name" value="Glyco_transf_20"/>
    <property type="match status" value="1"/>
</dbReference>
<name>A0A642VB53_9ASCO</name>
<accession>A0A642VB53</accession>
<dbReference type="Gene3D" id="3.40.50.1000">
    <property type="entry name" value="HAD superfamily/HAD-like"/>
    <property type="match status" value="1"/>
</dbReference>
<dbReference type="FunFam" id="3.40.50.2000:FF:000036">
    <property type="entry name" value="Alpha,alpha-trehalose-phosphate synthase subunit Tps2"/>
    <property type="match status" value="1"/>
</dbReference>
<dbReference type="CDD" id="cd01627">
    <property type="entry name" value="HAD_TPP"/>
    <property type="match status" value="1"/>
</dbReference>
<dbReference type="NCBIfam" id="TIGR01484">
    <property type="entry name" value="HAD-SF-IIB"/>
    <property type="match status" value="1"/>
</dbReference>
<dbReference type="InterPro" id="IPR023214">
    <property type="entry name" value="HAD_sf"/>
</dbReference>
<dbReference type="InterPro" id="IPR036412">
    <property type="entry name" value="HAD-like_sf"/>
</dbReference>
<dbReference type="VEuPathDB" id="FungiDB:TRICI_003002"/>
<dbReference type="CDD" id="cd03788">
    <property type="entry name" value="GT20_TPS"/>
    <property type="match status" value="1"/>
</dbReference>
<evidence type="ECO:0000256" key="2">
    <source>
        <dbReference type="ARBA" id="ARBA00006330"/>
    </source>
</evidence>
<evidence type="ECO:0000313" key="5">
    <source>
        <dbReference type="Proteomes" id="UP000761534"/>
    </source>
</evidence>
<protein>
    <submittedName>
        <fullName evidence="4">Uncharacterized protein</fullName>
    </submittedName>
</protein>
<dbReference type="GO" id="GO:0005992">
    <property type="term" value="P:trehalose biosynthetic process"/>
    <property type="evidence" value="ECO:0007669"/>
    <property type="project" value="InterPro"/>
</dbReference>
<dbReference type="InterPro" id="IPR006379">
    <property type="entry name" value="HAD-SF_hydro_IIB"/>
</dbReference>
<dbReference type="SUPFAM" id="SSF53756">
    <property type="entry name" value="UDP-Glycosyltransferase/glycogen phosphorylase"/>
    <property type="match status" value="1"/>
</dbReference>
<dbReference type="InterPro" id="IPR001830">
    <property type="entry name" value="Glyco_trans_20"/>
</dbReference>
<dbReference type="Pfam" id="PF02358">
    <property type="entry name" value="Trehalose_PPase"/>
    <property type="match status" value="1"/>
</dbReference>
<dbReference type="GO" id="GO:0005829">
    <property type="term" value="C:cytosol"/>
    <property type="evidence" value="ECO:0007669"/>
    <property type="project" value="TreeGrafter"/>
</dbReference>
<dbReference type="EMBL" id="SWFS01000209">
    <property type="protein sequence ID" value="KAA8914105.1"/>
    <property type="molecule type" value="Genomic_DNA"/>
</dbReference>
<evidence type="ECO:0000256" key="3">
    <source>
        <dbReference type="SAM" id="MobiDB-lite"/>
    </source>
</evidence>
<dbReference type="Proteomes" id="UP000761534">
    <property type="component" value="Unassembled WGS sequence"/>
</dbReference>
<gene>
    <name evidence="4" type="ORF">TRICI_003002</name>
</gene>
<comment type="caution">
    <text evidence="4">The sequence shown here is derived from an EMBL/GenBank/DDBJ whole genome shotgun (WGS) entry which is preliminary data.</text>
</comment>
<keyword evidence="5" id="KW-1185">Reference proteome</keyword>
<dbReference type="OrthoDB" id="755951at2759"/>
<evidence type="ECO:0000313" key="4">
    <source>
        <dbReference type="EMBL" id="KAA8914105.1"/>
    </source>
</evidence>
<comment type="similarity">
    <text evidence="2">In the C-terminal section; belongs to the trehalose phosphatase family.</text>
</comment>
<evidence type="ECO:0000256" key="1">
    <source>
        <dbReference type="ARBA" id="ARBA00005409"/>
    </source>
</evidence>
<dbReference type="PANTHER" id="PTHR10788">
    <property type="entry name" value="TREHALOSE-6-PHOSPHATE SYNTHASE"/>
    <property type="match status" value="1"/>
</dbReference>
<reference evidence="4" key="1">
    <citation type="journal article" date="2019" name="G3 (Bethesda)">
        <title>Genome Assemblies of Two Rare Opportunistic Yeast Pathogens: Diutina rugosa (syn. Candida rugosa) and Trichomonascus ciferrii (syn. Candida ciferrii).</title>
        <authorList>
            <person name="Mixao V."/>
            <person name="Saus E."/>
            <person name="Hansen A.P."/>
            <person name="Lass-Florl C."/>
            <person name="Gabaldon T."/>
        </authorList>
    </citation>
    <scope>NUCLEOTIDE SEQUENCE</scope>
    <source>
        <strain evidence="4">CBS 4856</strain>
    </source>
</reference>
<dbReference type="AlphaFoldDB" id="A0A642VB53"/>
<organism evidence="4 5">
    <name type="scientific">Trichomonascus ciferrii</name>
    <dbReference type="NCBI Taxonomy" id="44093"/>
    <lineage>
        <taxon>Eukaryota</taxon>
        <taxon>Fungi</taxon>
        <taxon>Dikarya</taxon>
        <taxon>Ascomycota</taxon>
        <taxon>Saccharomycotina</taxon>
        <taxon>Dipodascomycetes</taxon>
        <taxon>Dipodascales</taxon>
        <taxon>Trichomonascaceae</taxon>
        <taxon>Trichomonascus</taxon>
        <taxon>Trichomonascus ciferrii complex</taxon>
    </lineage>
</organism>
<dbReference type="Gene3D" id="3.40.50.2000">
    <property type="entry name" value="Glycogen Phosphorylase B"/>
    <property type="match status" value="2"/>
</dbReference>
<dbReference type="Gene3D" id="3.30.70.1020">
    <property type="entry name" value="Trehalose-6-phosphate phosphatase related protein, domain 2"/>
    <property type="match status" value="1"/>
</dbReference>
<feature type="region of interest" description="Disordered" evidence="3">
    <location>
        <begin position="812"/>
        <end position="834"/>
    </location>
</feature>
<dbReference type="GO" id="GO:0034605">
    <property type="term" value="P:cellular response to heat"/>
    <property type="evidence" value="ECO:0007669"/>
    <property type="project" value="TreeGrafter"/>
</dbReference>
<dbReference type="InterPro" id="IPR003337">
    <property type="entry name" value="Trehalose_PPase"/>
</dbReference>
<dbReference type="GO" id="GO:0004805">
    <property type="term" value="F:trehalose-phosphatase activity"/>
    <property type="evidence" value="ECO:0007669"/>
    <property type="project" value="TreeGrafter"/>
</dbReference>
<dbReference type="PANTHER" id="PTHR10788:SF123">
    <property type="entry name" value="TREHALOSE-PHOSPHATASE"/>
    <property type="match status" value="1"/>
</dbReference>
<sequence>MIEMIPSLAESAKETKSGGISTAQRKRAATLLTPDTLVRGPQDVPDCVKVSGRIINATTNLPHVITRDEQGRLDLRSRRGNSALYSAISHLDKDTEWKSILVAWTGEIEGATAAENEDDFVVSQEELKELKEKFAHATSITQVEPVWMLGKDVKRWRRYAENIIWPTLHYIQGEATNGRQENEWWEDYVRLNEVYRDRILEIYQPGDIIWIHDYYLFMLPQMLRMRLPDAFIGTFMHAPFPSSEYFRCLSKRAELLEGILGSSLVGTQSDAYTRHFISACTRLLGVESSAHHVSAFGTHVSVETHPIGIDTVKVERDAFQQSVDEKVQAIRDLYPDKKIIVGRDRLDSVRGVVQKLQAFEHFLQRYPEYAEQVVLIQVTSPGYANMATVDHKVSELVSHINGTYGMLHFAPVHHYPRHIARDEYLALLRVADLGLITSVRDGMNTTSLEFVVCQKENHSPIILSEFTGTAGSLLDAIQVNPWDATEVADTIHQCLQESNKRDNRERQQKLYRHVTTHTVQHWCTMFVSRLIHNLESHDRSHVTPMLDTVPLVQRYLTSKKRVFLFDYDGTLTPIVKEPSAAIPSSRLYETLQKLSDDPHNVVWIISGRDGAFLDKWLGDRNRKLGFSAEHGCFLKYPNSTDWHNLAESFDMSWQKVVYDVFNSYTERTQGSSIEYKRAALTWHYRRVDPDFGAFQAAHLREYLEDAVVDQYGLEVMAGKANIEVRPRQFNKGEIVKRIIKEAHDPDFVMCLGDDFTDEDMFKSLLEVQGEGIFPITVGPPSKMTVAKWHLLDPECVLDTLGLLVDNSVSGGSTTHGSQSISSGSENSSSSTATA</sequence>
<dbReference type="GO" id="GO:0005946">
    <property type="term" value="C:alpha,alpha-trehalose-phosphate synthase complex (UDP-forming)"/>
    <property type="evidence" value="ECO:0007669"/>
    <property type="project" value="TreeGrafter"/>
</dbReference>
<dbReference type="NCBIfam" id="TIGR00685">
    <property type="entry name" value="T6PP"/>
    <property type="match status" value="1"/>
</dbReference>
<dbReference type="GO" id="GO:0003825">
    <property type="term" value="F:alpha,alpha-trehalose-phosphate synthase (UDP-forming) activity"/>
    <property type="evidence" value="ECO:0007669"/>
    <property type="project" value="TreeGrafter"/>
</dbReference>
<comment type="similarity">
    <text evidence="1">In the N-terminal section; belongs to the glycosyltransferase 20 family.</text>
</comment>
<dbReference type="GO" id="GO:0031505">
    <property type="term" value="P:fungal-type cell wall organization"/>
    <property type="evidence" value="ECO:0007669"/>
    <property type="project" value="TreeGrafter"/>
</dbReference>
<dbReference type="SUPFAM" id="SSF56784">
    <property type="entry name" value="HAD-like"/>
    <property type="match status" value="1"/>
</dbReference>
<proteinExistence type="inferred from homology"/>